<evidence type="ECO:0000256" key="11">
    <source>
        <dbReference type="ARBA" id="ARBA00022968"/>
    </source>
</evidence>
<evidence type="ECO:0000259" key="30">
    <source>
        <dbReference type="Pfam" id="PF04666"/>
    </source>
</evidence>
<dbReference type="EC" id="2.4.1.145" evidence="17"/>
<evidence type="ECO:0000256" key="1">
    <source>
        <dbReference type="ARBA" id="ARBA00001968"/>
    </source>
</evidence>
<dbReference type="GO" id="GO:0000139">
    <property type="term" value="C:Golgi membrane"/>
    <property type="evidence" value="ECO:0007669"/>
    <property type="project" value="UniProtKB-SubCell"/>
</dbReference>
<dbReference type="GO" id="GO:0005793">
    <property type="term" value="C:endoplasmic reticulum-Golgi intermediate compartment"/>
    <property type="evidence" value="ECO:0007669"/>
    <property type="project" value="TreeGrafter"/>
</dbReference>
<evidence type="ECO:0000256" key="24">
    <source>
        <dbReference type="ARBA" id="ARBA00049146"/>
    </source>
</evidence>
<protein>
    <recommendedName>
        <fullName evidence="18">Alpha-1,3-mannosyl-glycoprotein 4-beta-N-acetylglucosaminyltransferase A</fullName>
        <ecNumber evidence="17">2.4.1.145</ecNumber>
    </recommendedName>
    <alternativeName>
        <fullName evidence="19">N-glycosyl-oligosaccharide-glycoprotein N-acetylglucosaminyltransferase IVa</fullName>
    </alternativeName>
    <alternativeName>
        <fullName evidence="20">UDP-N-acetylglucosamine: alpha-1,3-D-mannoside beta-1,4-N-acetylglucosaminyltransferase IVa</fullName>
    </alternativeName>
</protein>
<evidence type="ECO:0000256" key="9">
    <source>
        <dbReference type="ARBA" id="ARBA00022692"/>
    </source>
</evidence>
<keyword evidence="10" id="KW-0479">Metal-binding</keyword>
<dbReference type="GO" id="GO:0006487">
    <property type="term" value="P:protein N-linked glycosylation"/>
    <property type="evidence" value="ECO:0007669"/>
    <property type="project" value="TreeGrafter"/>
</dbReference>
<dbReference type="Pfam" id="PF04666">
    <property type="entry name" value="MGAT4_cons"/>
    <property type="match status" value="1"/>
</dbReference>
<dbReference type="GO" id="GO:0005783">
    <property type="term" value="C:endoplasmic reticulum"/>
    <property type="evidence" value="ECO:0007669"/>
    <property type="project" value="TreeGrafter"/>
</dbReference>
<dbReference type="Ensembl" id="ENSOKIT00005109341.1">
    <property type="protein sequence ID" value="ENSOKIP00005102053.1"/>
    <property type="gene ID" value="ENSOKIG00005044378.1"/>
</dbReference>
<evidence type="ECO:0000256" key="29">
    <source>
        <dbReference type="SAM" id="SignalP"/>
    </source>
</evidence>
<feature type="signal peptide" evidence="29">
    <location>
        <begin position="1"/>
        <end position="20"/>
    </location>
</feature>
<dbReference type="Pfam" id="PF23524">
    <property type="entry name" value="MGAT4A_C"/>
    <property type="match status" value="1"/>
</dbReference>
<evidence type="ECO:0000256" key="17">
    <source>
        <dbReference type="ARBA" id="ARBA00038913"/>
    </source>
</evidence>
<evidence type="ECO:0000256" key="25">
    <source>
        <dbReference type="ARBA" id="ARBA00093220"/>
    </source>
</evidence>
<dbReference type="GeneTree" id="ENSGT00940000159177"/>
<evidence type="ECO:0000256" key="5">
    <source>
        <dbReference type="ARBA" id="ARBA00009090"/>
    </source>
</evidence>
<keyword evidence="6" id="KW-0964">Secreted</keyword>
<dbReference type="AlphaFoldDB" id="A0A8C7N5D7"/>
<evidence type="ECO:0000256" key="27">
    <source>
        <dbReference type="ARBA" id="ARBA00093235"/>
    </source>
</evidence>
<keyword evidence="12" id="KW-1133">Transmembrane helix</keyword>
<evidence type="ECO:0000256" key="18">
    <source>
        <dbReference type="ARBA" id="ARBA00039706"/>
    </source>
</evidence>
<comment type="function">
    <text evidence="21">Glycosyltransferase that catalyze the transfer of GlcNAc from UDP-GlcNAc to the GlcNAcbeta1-2Manalpha1-3 arm of the core structure of N-linked glycans through a beta1-4 linkage and participates in the production of tri- and tetra-antennary N-linked sugar chains. Involved in glucose transport by mediating SLC2A2/GLUT2 glycosylation, thereby controlling cell-surface expression of SLC2A2 in pancreatic beta cells.</text>
</comment>
<feature type="domain" description="MGAT4 A/B/C C-terminal" evidence="31">
    <location>
        <begin position="365"/>
        <end position="484"/>
    </location>
</feature>
<evidence type="ECO:0000256" key="10">
    <source>
        <dbReference type="ARBA" id="ARBA00022723"/>
    </source>
</evidence>
<evidence type="ECO:0000256" key="21">
    <source>
        <dbReference type="ARBA" id="ARBA00046033"/>
    </source>
</evidence>
<proteinExistence type="inferred from homology"/>
<reference evidence="32" key="1">
    <citation type="submission" date="2025-08" db="UniProtKB">
        <authorList>
            <consortium name="Ensembl"/>
        </authorList>
    </citation>
    <scope>IDENTIFICATION</scope>
</reference>
<comment type="catalytic activity">
    <reaction evidence="24">
        <text>N(4)-{beta-D-GlcNAc-(1-&gt;2)-alpha-D-Man-(1-&gt;3)-beta-D-Man-(1-&gt;4)-beta-D-GlcNAc-(1-&gt;4)-beta-D-GlcNAc}-asparaginyl-[protein] + UDP-N-acetyl-alpha-D-glucosamine = N(4)-{beta-D-GlcNAc-(1-&gt;2)-[beta-D-GlcNAc-(1-&gt;4)]-alpha-D-Man-(1-&gt;3)-beta-D-Man-(1-&gt;4)-beta-D-GlcNAc-(1-&gt;4)-beta-D-GlcNAc}-asparaginyl-[protein] + UDP + H(+)</text>
        <dbReference type="Rhea" id="RHEA:69635"/>
        <dbReference type="Rhea" id="RHEA-COMP:17741"/>
        <dbReference type="Rhea" id="RHEA-COMP:17742"/>
        <dbReference type="ChEBI" id="CHEBI:15378"/>
        <dbReference type="ChEBI" id="CHEBI:57705"/>
        <dbReference type="ChEBI" id="CHEBI:58223"/>
        <dbReference type="ChEBI" id="CHEBI:187882"/>
        <dbReference type="ChEBI" id="CHEBI:187883"/>
    </reaction>
    <physiologicalReaction direction="left-to-right" evidence="24">
        <dbReference type="Rhea" id="RHEA:69636"/>
    </physiologicalReaction>
</comment>
<comment type="catalytic activity">
    <reaction evidence="27">
        <text>an N(4)-{beta-D-GlcNAc-(1-&gt;2)-alpha-D-Man-(1-&gt;3)-[beta-D-GlcNAc-(1-&gt;2)-alpha-D-Man-(1-&gt;6)]-beta-D-Man-(1-&gt;4)-beta-D-GlcNAc-(1-&gt;4)-[alpha-L-Fuc-(1-&gt;6)]-beta-D-GlcNAc}-L-asparaginyl-[protein] + UDP-N-acetyl-alpha-D-glucosamine = N(4)-{beta-D-GlcNAc-(1-&gt;2)-[beta-D-GlcNAc-(1-&gt;4)]-alpha-D-Man-(1-&gt;3)-[beta-D-GlcNAc-(1-&gt;2)-alpha-D-Man-(1-&gt;6)]-beta-D-Man-(1-&gt;4)-beta-D-GlcNAc-(1-&gt;4)-[alpha-L-Fuc-(1-&gt;6)]-beta-D-GlcNAc}-asparaginyl-[protein] + UDP + H(+)</text>
        <dbReference type="Rhea" id="RHEA:69623"/>
        <dbReference type="Rhea" id="RHEA-COMP:13532"/>
        <dbReference type="Rhea" id="RHEA-COMP:18198"/>
        <dbReference type="ChEBI" id="CHEBI:15378"/>
        <dbReference type="ChEBI" id="CHEBI:57705"/>
        <dbReference type="ChEBI" id="CHEBI:58223"/>
        <dbReference type="ChEBI" id="CHEBI:137207"/>
        <dbReference type="ChEBI" id="CHEBI:187877"/>
    </reaction>
    <physiologicalReaction direction="left-to-right" evidence="27">
        <dbReference type="Rhea" id="RHEA:69624"/>
    </physiologicalReaction>
</comment>
<keyword evidence="9" id="KW-0812">Transmembrane</keyword>
<comment type="pathway">
    <text evidence="4">Protein modification; protein glycosylation.</text>
</comment>
<evidence type="ECO:0000256" key="22">
    <source>
        <dbReference type="ARBA" id="ARBA00047414"/>
    </source>
</evidence>
<evidence type="ECO:0000313" key="32">
    <source>
        <dbReference type="Ensembl" id="ENSOKIP00005102053.1"/>
    </source>
</evidence>
<dbReference type="Proteomes" id="UP000694557">
    <property type="component" value="Unassembled WGS sequence"/>
</dbReference>
<accession>A0A8C7N5D7</accession>
<organism evidence="32 33">
    <name type="scientific">Oncorhynchus kisutch</name>
    <name type="common">Coho salmon</name>
    <name type="synonym">Salmo kisutch</name>
    <dbReference type="NCBI Taxonomy" id="8019"/>
    <lineage>
        <taxon>Eukaryota</taxon>
        <taxon>Metazoa</taxon>
        <taxon>Chordata</taxon>
        <taxon>Craniata</taxon>
        <taxon>Vertebrata</taxon>
        <taxon>Euteleostomi</taxon>
        <taxon>Actinopterygii</taxon>
        <taxon>Neopterygii</taxon>
        <taxon>Teleostei</taxon>
        <taxon>Protacanthopterygii</taxon>
        <taxon>Salmoniformes</taxon>
        <taxon>Salmonidae</taxon>
        <taxon>Salmoninae</taxon>
        <taxon>Oncorhynchus</taxon>
    </lineage>
</organism>
<evidence type="ECO:0000256" key="19">
    <source>
        <dbReference type="ARBA" id="ARBA00043050"/>
    </source>
</evidence>
<keyword evidence="16" id="KW-0325">Glycoprotein</keyword>
<dbReference type="GO" id="GO:0046872">
    <property type="term" value="F:metal ion binding"/>
    <property type="evidence" value="ECO:0007669"/>
    <property type="project" value="UniProtKB-KW"/>
</dbReference>
<keyword evidence="11" id="KW-0735">Signal-anchor</keyword>
<evidence type="ECO:0000256" key="12">
    <source>
        <dbReference type="ARBA" id="ARBA00022989"/>
    </source>
</evidence>
<feature type="chain" id="PRO_5034830662" description="Alpha-1,3-mannosyl-glycoprotein 4-beta-N-acetylglucosaminyltransferase A" evidence="29">
    <location>
        <begin position="21"/>
        <end position="511"/>
    </location>
</feature>
<gene>
    <name evidence="32" type="primary">MGAT4A</name>
    <name evidence="32" type="synonym">LOC109905091</name>
</gene>
<evidence type="ECO:0000256" key="15">
    <source>
        <dbReference type="ARBA" id="ARBA00023136"/>
    </source>
</evidence>
<dbReference type="PANTHER" id="PTHR12062:SF4">
    <property type="entry name" value="ALPHA-1,3-MANNOSYL-GLYCOPROTEIN 4-BETA-N-ACETYLGLUCOSAMINYLTRANSFERASE A"/>
    <property type="match status" value="1"/>
</dbReference>
<dbReference type="GO" id="GO:0008454">
    <property type="term" value="F:alpha-1,3-mannosylglycoprotein 4-beta-N-acetylglucosaminyltransferase activity"/>
    <property type="evidence" value="ECO:0007669"/>
    <property type="project" value="UniProtKB-EC"/>
</dbReference>
<keyword evidence="33" id="KW-1185">Reference proteome</keyword>
<keyword evidence="29" id="KW-0732">Signal</keyword>
<keyword evidence="15" id="KW-0472">Membrane</keyword>
<comment type="catalytic activity">
    <reaction evidence="26">
        <text>an N(4)-{beta-D-GlcNAc-(1-&gt;2)-alpha-D-Man-(1-&gt;3)-[beta-D-Gal-(1-&gt;4)-beta-D-GlcNAc-(1-&gt;2)-alpha-D-Man-(1-&gt;6)]-beta-D-Man-(1-&gt;4)-beta-D-GlcNAc-(1-&gt;4)-beta-D-GlcNAc}-L-asparaginyl-[protein] + UDP-N-acetyl-alpha-D-glucosamine = an N(4)-{beta-D-GlcNAc-(1-&gt;2)-[beta-D-GlcNAc-(1-&gt;4)]-alpha-D-Man-(1-&gt;3)-[beta-D-Gal-(1-&gt;4)-beta-D-GlcNAc-(1-&gt;2)-alpha-D-Man-(1-&gt;6)]-beta-D-Man-(1-&gt;4)-beta-D-GlcNAc-(1-&gt;4)-beta-D-GlcNAc}-L-asparaginyl-[protein] + UDP + H(+)</text>
        <dbReference type="Rhea" id="RHEA:69627"/>
        <dbReference type="Rhea" id="RHEA-COMP:17737"/>
        <dbReference type="Rhea" id="RHEA-COMP:17738"/>
        <dbReference type="ChEBI" id="CHEBI:15378"/>
        <dbReference type="ChEBI" id="CHEBI:57705"/>
        <dbReference type="ChEBI" id="CHEBI:58223"/>
        <dbReference type="ChEBI" id="CHEBI:187878"/>
        <dbReference type="ChEBI" id="CHEBI:187879"/>
    </reaction>
    <physiologicalReaction direction="left-to-right" evidence="26">
        <dbReference type="Rhea" id="RHEA:69628"/>
    </physiologicalReaction>
</comment>
<keyword evidence="7" id="KW-0328">Glycosyltransferase</keyword>
<reference evidence="32" key="2">
    <citation type="submission" date="2025-09" db="UniProtKB">
        <authorList>
            <consortium name="Ensembl"/>
        </authorList>
    </citation>
    <scope>IDENTIFICATION</scope>
</reference>
<keyword evidence="14" id="KW-0175">Coiled coil</keyword>
<dbReference type="GO" id="GO:0005576">
    <property type="term" value="C:extracellular region"/>
    <property type="evidence" value="ECO:0007669"/>
    <property type="project" value="UniProtKB-SubCell"/>
</dbReference>
<comment type="catalytic activity">
    <reaction evidence="22">
        <text>N(4)-{beta-D-GlcNAc-(1-&gt;2)-alpha-D-Man-(1-&gt;3)-[alpha-D-Man-(1-&gt;3)-{alpha-D-Man-(1-&gt;6)}-alpha-D-Man-(1-&gt;6)]-beta-D-Man-(1-&gt;4)-beta-D-GlcNAc-(1-&gt;4)-beta-D-GlcNAc}-asparaginyl-[protein] + UDP-N-acetyl-alpha-D-glucosamine = N(4)-{beta-D-GlcNAc-(1-&gt;2)-[beta-D-GlcNAc-(1-&gt;4)]-alpha-D-Man-(1-&gt;3)-[alpha-D-Man-(1-&gt;3)-{alpha-D-Man-(1-&gt;6)}-alpha-D-Man-(1-&gt;6)]-beta-D-Man-(1-&gt;4)-beta-D-GlcNAc-(1-&gt;4)-beta-D-GlcNAc}-asparaginyl-[protein] + UDP + H(+)</text>
        <dbReference type="Rhea" id="RHEA:69631"/>
        <dbReference type="Rhea" id="RHEA-COMP:17739"/>
        <dbReference type="Rhea" id="RHEA-COMP:17740"/>
        <dbReference type="ChEBI" id="CHEBI:15378"/>
        <dbReference type="ChEBI" id="CHEBI:57705"/>
        <dbReference type="ChEBI" id="CHEBI:58223"/>
        <dbReference type="ChEBI" id="CHEBI:187880"/>
        <dbReference type="ChEBI" id="CHEBI:187881"/>
    </reaction>
    <physiologicalReaction direction="left-to-right" evidence="22">
        <dbReference type="Rhea" id="RHEA:69632"/>
    </physiologicalReaction>
</comment>
<evidence type="ECO:0000256" key="4">
    <source>
        <dbReference type="ARBA" id="ARBA00004922"/>
    </source>
</evidence>
<dbReference type="InterPro" id="IPR006759">
    <property type="entry name" value="Glyco_transf_54"/>
</dbReference>
<evidence type="ECO:0000256" key="26">
    <source>
        <dbReference type="ARBA" id="ARBA00093225"/>
    </source>
</evidence>
<evidence type="ECO:0000256" key="6">
    <source>
        <dbReference type="ARBA" id="ARBA00022525"/>
    </source>
</evidence>
<dbReference type="InterPro" id="IPR056576">
    <property type="entry name" value="MGAT4_A/B/C_C"/>
</dbReference>
<evidence type="ECO:0000256" key="20">
    <source>
        <dbReference type="ARBA" id="ARBA00043139"/>
    </source>
</evidence>
<evidence type="ECO:0000256" key="28">
    <source>
        <dbReference type="ARBA" id="ARBA00093244"/>
    </source>
</evidence>
<evidence type="ECO:0000256" key="23">
    <source>
        <dbReference type="ARBA" id="ARBA00048608"/>
    </source>
</evidence>
<evidence type="ECO:0000256" key="7">
    <source>
        <dbReference type="ARBA" id="ARBA00022676"/>
    </source>
</evidence>
<evidence type="ECO:0000256" key="14">
    <source>
        <dbReference type="ARBA" id="ARBA00023054"/>
    </source>
</evidence>
<feature type="domain" description="MGAT4 conserved region" evidence="30">
    <location>
        <begin position="88"/>
        <end position="360"/>
    </location>
</feature>
<evidence type="ECO:0000313" key="33">
    <source>
        <dbReference type="Proteomes" id="UP000694557"/>
    </source>
</evidence>
<comment type="catalytic activity">
    <reaction evidence="28">
        <text>an N(4)-{beta-D-GlcNAc-(1-&gt;2)-alpha-D-Man-(1-&gt;3)-[beta-D-GlcNAc-(1-&gt;2)-[beta-D-GlcNAc-(1-&gt;6)]-alpha-D-Man-(1-&gt;6)]-beta-D-Man-(1-&gt;4)-beta-D-GlcNAc-(1-&gt;4)-beta-D-GlcNAc}-L-asparaginyl-[protein] + UDP-N-acetyl-alpha-D-glucosamine = an N(4)-{beta-D-GlcNAc-(1-&gt;2)-[beta-D-GlcNAc-(1-&gt;4)]-alpha-D-Man-(1-&gt;3)-[beta-D-GlcNAc-(1-&gt;2)-[beta-D-GlcNAc-(1-&gt;6)]-alpha-D-Man-(1-&gt;6)]-beta-D-Man-(1-&gt;4)-beta-D-GlcNAc-(1-&gt;4)-beta-D-GlcNAc}-L-asparaginyl-[protein] + UDP + H(+)</text>
        <dbReference type="Rhea" id="RHEA:69619"/>
        <dbReference type="Rhea" id="RHEA-COMP:17733"/>
        <dbReference type="Rhea" id="RHEA-COMP:17734"/>
        <dbReference type="ChEBI" id="CHEBI:15378"/>
        <dbReference type="ChEBI" id="CHEBI:57705"/>
        <dbReference type="ChEBI" id="CHEBI:58223"/>
        <dbReference type="ChEBI" id="CHEBI:187874"/>
        <dbReference type="ChEBI" id="CHEBI:187875"/>
    </reaction>
    <physiologicalReaction direction="left-to-right" evidence="28">
        <dbReference type="Rhea" id="RHEA:69620"/>
    </physiologicalReaction>
</comment>
<evidence type="ECO:0000256" key="3">
    <source>
        <dbReference type="ARBA" id="ARBA00004613"/>
    </source>
</evidence>
<comment type="subcellular location">
    <subcellularLocation>
        <location evidence="2">Golgi apparatus membrane</location>
        <topology evidence="2">Single-pass type II membrane protein</topology>
    </subcellularLocation>
    <subcellularLocation>
        <location evidence="3">Secreted</location>
    </subcellularLocation>
</comment>
<comment type="catalytic activity">
    <reaction evidence="23">
        <text>N(4)-{beta-D-GlcNAc-(1-&gt;2)-alpha-D-Man-(1-&gt;3)-[beta-D-GlcNAc-(1-&gt;2)-alpha-D-Man-(1-&gt;6)]-beta-D-Man-(1-&gt;4)-beta-D-GlcNAc-(1-&gt;4)-beta-D-GlcNAc}-L-asparaginyl-[protein] + UDP-N-acetyl-alpha-D-glucosamine = N(4)-{beta-D-GlcNAc-(1-&gt;2)-[beta-D-GlcNAc-(1-&gt;4)]-alpha-D-Man-(1-&gt;3)-[beta-D-GlcNAc-(1-&gt;2)-alpha-D-Man-(1-&gt;6)]-beta-D-Man-(1-&gt;4)-beta-D-GlcNAc-(1-&gt;4)-beta-D-GlcNAc}-L-asparaginyl-[protein] + UDP + H(+)</text>
        <dbReference type="Rhea" id="RHEA:16057"/>
        <dbReference type="Rhea" id="RHEA-COMP:13526"/>
        <dbReference type="Rhea" id="RHEA-COMP:14374"/>
        <dbReference type="ChEBI" id="CHEBI:15378"/>
        <dbReference type="ChEBI" id="CHEBI:57705"/>
        <dbReference type="ChEBI" id="CHEBI:58223"/>
        <dbReference type="ChEBI" id="CHEBI:60651"/>
        <dbReference type="ChEBI" id="CHEBI:139507"/>
        <dbReference type="EC" id="2.4.1.145"/>
    </reaction>
    <physiologicalReaction direction="left-to-right" evidence="23">
        <dbReference type="Rhea" id="RHEA:16058"/>
    </physiologicalReaction>
</comment>
<sequence length="511" mass="59049">WKVLTALHILFCIRTQKLVAYQREFHALKERLRVAEHRTLQRSSELNNILEQFRRVIAETNGSKDALTNFSDETQKLLKELASRKPLQVPNIYHHLPHLLNNEGSLHPAVHVGLGRTGVSMVMGIPTVKRKVKSYLAETLHSLINKLSPEEKHDCVIIVFVGETDTEYVQSVVTGLEKEFSIEFSSGLLEVISPPASYYPDLKDLKETFGDSRERVRWRTKQNLDYSFLMMYAVSKGVYYVQLEDDIVAKPNYFATMKNFALQLSSEDWMILEFSQLGFIGKMFQAPDLNLIVEFILMFYKEKPIDWLLDHILWVKVCNPEKDAKHCERQKSSLRVRFRPSLFQHVGLHSSLAGKIQKLTVDVWNVYQGHTLEKTYLGEDFFWAINPTAGDYVLFKFDKPINIERFLFRSGNQEHPGDRIENTTVEILPFSSKEKYKRTDDRFYRVGQFEKGVAEGAVDTSFNPVVALRLSVVQDSAVWAILSEVSQSHAIICPLIFYIMFIFYPAECYPV</sequence>
<name>A0A8C7N5D7_ONCKI</name>
<comment type="cofactor">
    <cofactor evidence="1">
        <name>a divalent metal cation</name>
        <dbReference type="ChEBI" id="CHEBI:60240"/>
    </cofactor>
</comment>
<evidence type="ECO:0000256" key="8">
    <source>
        <dbReference type="ARBA" id="ARBA00022679"/>
    </source>
</evidence>
<evidence type="ECO:0000256" key="16">
    <source>
        <dbReference type="ARBA" id="ARBA00023180"/>
    </source>
</evidence>
<dbReference type="PANTHER" id="PTHR12062">
    <property type="entry name" value="N-ACETYLGLUCOSAMINYLTRANSFERASE VI"/>
    <property type="match status" value="1"/>
</dbReference>
<dbReference type="InterPro" id="IPR057279">
    <property type="entry name" value="MGAT4"/>
</dbReference>
<comment type="similarity">
    <text evidence="5">Belongs to the glycosyltransferase 54 family.</text>
</comment>
<comment type="catalytic activity">
    <reaction evidence="25">
        <text>an N(4)-{beta-D-GlcNAc-(1-&gt;2)-alpha-D-Man-(1-&gt;3)-[alpha-D-Man-(1-&gt;6)]-beta-D-Man-(1-&gt;4)-beta-D-GlcNAc-(1-&gt;4)-beta-D-GlcNAc}-L-asparaginyl-[protein] + UDP-N-acetyl-alpha-D-glucosamine = an N(4)-{beta-D-GlcNAc-(1-&gt;2)-[beta-D-GlcNAc-(1-&gt;4)]-alpha-D-Man-(1-&gt;3)-[alpha-D-Man-(1-&gt;6)]-beta-D-Man-(1-&gt;4)-beta-D-GlcNAc-(1-&gt;4)-beta-D-GlcNAc}-L-asparaginyl-[protein] + UDP + H(+)</text>
        <dbReference type="Rhea" id="RHEA:69615"/>
        <dbReference type="Rhea" id="RHEA-COMP:14369"/>
        <dbReference type="Rhea" id="RHEA-COMP:17732"/>
        <dbReference type="ChEBI" id="CHEBI:15378"/>
        <dbReference type="ChEBI" id="CHEBI:57705"/>
        <dbReference type="ChEBI" id="CHEBI:58223"/>
        <dbReference type="ChEBI" id="CHEBI:60615"/>
        <dbReference type="ChEBI" id="CHEBI:187873"/>
    </reaction>
    <physiologicalReaction direction="left-to-right" evidence="25">
        <dbReference type="Rhea" id="RHEA:69616"/>
    </physiologicalReaction>
</comment>
<keyword evidence="13" id="KW-0333">Golgi apparatus</keyword>
<evidence type="ECO:0000259" key="31">
    <source>
        <dbReference type="Pfam" id="PF23524"/>
    </source>
</evidence>
<evidence type="ECO:0000256" key="13">
    <source>
        <dbReference type="ARBA" id="ARBA00023034"/>
    </source>
</evidence>
<dbReference type="GO" id="GO:0005795">
    <property type="term" value="C:Golgi stack"/>
    <property type="evidence" value="ECO:0007669"/>
    <property type="project" value="TreeGrafter"/>
</dbReference>
<evidence type="ECO:0000256" key="2">
    <source>
        <dbReference type="ARBA" id="ARBA00004323"/>
    </source>
</evidence>
<keyword evidence="8" id="KW-0808">Transferase</keyword>